<gene>
    <name evidence="2" type="ORF">EVAR_26023_1</name>
</gene>
<keyword evidence="3" id="KW-1185">Reference proteome</keyword>
<reference evidence="2 3" key="1">
    <citation type="journal article" date="2019" name="Commun. Biol.">
        <title>The bagworm genome reveals a unique fibroin gene that provides high tensile strength.</title>
        <authorList>
            <person name="Kono N."/>
            <person name="Nakamura H."/>
            <person name="Ohtoshi R."/>
            <person name="Tomita M."/>
            <person name="Numata K."/>
            <person name="Arakawa K."/>
        </authorList>
    </citation>
    <scope>NUCLEOTIDE SEQUENCE [LARGE SCALE GENOMIC DNA]</scope>
</reference>
<feature type="region of interest" description="Disordered" evidence="1">
    <location>
        <begin position="163"/>
        <end position="183"/>
    </location>
</feature>
<protein>
    <submittedName>
        <fullName evidence="2">Uncharacterized protein</fullName>
    </submittedName>
</protein>
<dbReference type="Proteomes" id="UP000299102">
    <property type="component" value="Unassembled WGS sequence"/>
</dbReference>
<sequence length="197" mass="21907">MQWRCDCCICLECLGKIDGDSDVRERCGLKEDLVTRVETEGRMLHQQNRVRVSNNCGVRTRLLRPLRARTEPPAHRTDNMDNMDGGGPRLRADLPTRTPHPPPATPPHAHISGPPKYFNNFNDLTRIFGSTGLFEINRTARSQIKSNTKQTTAYPWPAAEEVGSGTSGSYARNAPSHSAADSTHDGLRVDKLSVLLY</sequence>
<evidence type="ECO:0000256" key="1">
    <source>
        <dbReference type="SAM" id="MobiDB-lite"/>
    </source>
</evidence>
<comment type="caution">
    <text evidence="2">The sequence shown here is derived from an EMBL/GenBank/DDBJ whole genome shotgun (WGS) entry which is preliminary data.</text>
</comment>
<evidence type="ECO:0000313" key="3">
    <source>
        <dbReference type="Proteomes" id="UP000299102"/>
    </source>
</evidence>
<organism evidence="2 3">
    <name type="scientific">Eumeta variegata</name>
    <name type="common">Bagworm moth</name>
    <name type="synonym">Eumeta japonica</name>
    <dbReference type="NCBI Taxonomy" id="151549"/>
    <lineage>
        <taxon>Eukaryota</taxon>
        <taxon>Metazoa</taxon>
        <taxon>Ecdysozoa</taxon>
        <taxon>Arthropoda</taxon>
        <taxon>Hexapoda</taxon>
        <taxon>Insecta</taxon>
        <taxon>Pterygota</taxon>
        <taxon>Neoptera</taxon>
        <taxon>Endopterygota</taxon>
        <taxon>Lepidoptera</taxon>
        <taxon>Glossata</taxon>
        <taxon>Ditrysia</taxon>
        <taxon>Tineoidea</taxon>
        <taxon>Psychidae</taxon>
        <taxon>Oiketicinae</taxon>
        <taxon>Eumeta</taxon>
    </lineage>
</organism>
<dbReference type="AlphaFoldDB" id="A0A4C1VQK6"/>
<feature type="compositionally biased region" description="Polar residues" evidence="1">
    <location>
        <begin position="167"/>
        <end position="181"/>
    </location>
</feature>
<evidence type="ECO:0000313" key="2">
    <source>
        <dbReference type="EMBL" id="GBP40943.1"/>
    </source>
</evidence>
<accession>A0A4C1VQK6</accession>
<name>A0A4C1VQK6_EUMVA</name>
<proteinExistence type="predicted"/>
<feature type="region of interest" description="Disordered" evidence="1">
    <location>
        <begin position="68"/>
        <end position="113"/>
    </location>
</feature>
<feature type="compositionally biased region" description="Basic and acidic residues" evidence="1">
    <location>
        <begin position="68"/>
        <end position="79"/>
    </location>
</feature>
<dbReference type="EMBL" id="BGZK01000390">
    <property type="protein sequence ID" value="GBP40943.1"/>
    <property type="molecule type" value="Genomic_DNA"/>
</dbReference>